<organism evidence="2 3">
    <name type="scientific">Xylaria arbuscula</name>
    <dbReference type="NCBI Taxonomy" id="114810"/>
    <lineage>
        <taxon>Eukaryota</taxon>
        <taxon>Fungi</taxon>
        <taxon>Dikarya</taxon>
        <taxon>Ascomycota</taxon>
        <taxon>Pezizomycotina</taxon>
        <taxon>Sordariomycetes</taxon>
        <taxon>Xylariomycetidae</taxon>
        <taxon>Xylariales</taxon>
        <taxon>Xylariaceae</taxon>
        <taxon>Xylaria</taxon>
    </lineage>
</organism>
<dbReference type="PANTHER" id="PTHR37540">
    <property type="entry name" value="TRANSCRIPTION FACTOR (ACR-2), PUTATIVE-RELATED-RELATED"/>
    <property type="match status" value="1"/>
</dbReference>
<comment type="caution">
    <text evidence="2">The sequence shown here is derived from an EMBL/GenBank/DDBJ whole genome shotgun (WGS) entry which is preliminary data.</text>
</comment>
<keyword evidence="3" id="KW-1185">Reference proteome</keyword>
<evidence type="ECO:0008006" key="4">
    <source>
        <dbReference type="Google" id="ProtNLM"/>
    </source>
</evidence>
<dbReference type="VEuPathDB" id="FungiDB:F4678DRAFT_457228"/>
<evidence type="ECO:0000313" key="2">
    <source>
        <dbReference type="EMBL" id="KAJ3577065.1"/>
    </source>
</evidence>
<evidence type="ECO:0000256" key="1">
    <source>
        <dbReference type="SAM" id="MobiDB-lite"/>
    </source>
</evidence>
<evidence type="ECO:0000313" key="3">
    <source>
        <dbReference type="Proteomes" id="UP001148614"/>
    </source>
</evidence>
<proteinExistence type="predicted"/>
<reference evidence="2" key="1">
    <citation type="submission" date="2022-07" db="EMBL/GenBank/DDBJ databases">
        <title>Genome Sequence of Xylaria arbuscula.</title>
        <authorList>
            <person name="Buettner E."/>
        </authorList>
    </citation>
    <scope>NUCLEOTIDE SEQUENCE</scope>
    <source>
        <strain evidence="2">VT107</strain>
    </source>
</reference>
<feature type="compositionally biased region" description="Basic and acidic residues" evidence="1">
    <location>
        <begin position="599"/>
        <end position="612"/>
    </location>
</feature>
<feature type="compositionally biased region" description="Basic and acidic residues" evidence="1">
    <location>
        <begin position="583"/>
        <end position="592"/>
    </location>
</feature>
<dbReference type="VEuPathDB" id="FungiDB:F4678DRAFT_418835"/>
<sequence>MSSTGRSSAKVATTANTDGQFQFIAVQAPNGLKNPAARRLARSHAVKQALDRKRKIERELKNNFRIVRPQDEDERSLKKITYEGRVGMSPFSLSVGSLDPFGTLAVDSSRLQALLSDYNARQSLEPVFNVITLESFRTIFRTGLIDPALLSAVMLSLAYAAAGDRTEREWRGYRGQAFNYVRERIGTTSTATSESTIGAILLLAGVEARRGLTCPVQLHMEAVRRLLNICEADSIPLTSGIKRAIFWQDLNASILAGSPRIVDHTTFSELSWKRESLPPSSFRLAPGFQKRSHLFSEDFIEVLEDLHALQCLRESTPPLEFNVLGMEHINNHMASIQSRIVDLPKTSSAVFCCHLAAYLCTVMLCCRVWCAPVIPSHFSSQLLRELQRTNDDPTWDAHPDLLLWLLYSGGAFAPTTTARSDYIALLRLNNASRFKDIYKSWPELHAIMEQFVWSDRAFASPVKTLWEETLARPSPVPATKQELQVVMLCMTKVQPRSVWEADRVWIYMSLSVPPQTSCSYSYVIHNTTDHYNLFDTINTESDNMDAASTAINKILHRGSDDDGTAPGRSADAGKTDTASLDKTTADTVEHEKIHRKHQQREQKMVDKERHQDHYKTTVQPLKERQVMPEKHQHEQADTERRYIDHRSNENDAKVMLERKQAQYKNTSEEAGTQRETVQEPTLTSEHVHHHLHETVQPVVDKETVIPSVTHKVKPVKEVHQEQTIDEGVTMNPPMSREEFERRMR</sequence>
<dbReference type="PANTHER" id="PTHR37540:SF5">
    <property type="entry name" value="TRANSCRIPTION FACTOR DOMAIN-CONTAINING PROTEIN"/>
    <property type="match status" value="1"/>
</dbReference>
<dbReference type="AlphaFoldDB" id="A0A9W8NHM4"/>
<dbReference type="Proteomes" id="UP001148614">
    <property type="component" value="Unassembled WGS sequence"/>
</dbReference>
<protein>
    <recommendedName>
        <fullName evidence="4">Transcription factor domain-containing protein</fullName>
    </recommendedName>
</protein>
<feature type="region of interest" description="Disordered" evidence="1">
    <location>
        <begin position="556"/>
        <end position="612"/>
    </location>
</feature>
<gene>
    <name evidence="2" type="ORF">NPX13_g3496</name>
</gene>
<accession>A0A9W8NHM4</accession>
<dbReference type="EMBL" id="JANPWZ010000439">
    <property type="protein sequence ID" value="KAJ3577065.1"/>
    <property type="molecule type" value="Genomic_DNA"/>
</dbReference>
<name>A0A9W8NHM4_9PEZI</name>